<comment type="catalytic activity">
    <reaction evidence="8">
        <text>L-seryl-[protein] + UTP = O-(5'-uridylyl)-L-seryl-[protein] + diphosphate</text>
        <dbReference type="Rhea" id="RHEA:64604"/>
        <dbReference type="Rhea" id="RHEA-COMP:9863"/>
        <dbReference type="Rhea" id="RHEA-COMP:16635"/>
        <dbReference type="ChEBI" id="CHEBI:29999"/>
        <dbReference type="ChEBI" id="CHEBI:33019"/>
        <dbReference type="ChEBI" id="CHEBI:46398"/>
        <dbReference type="ChEBI" id="CHEBI:156051"/>
    </reaction>
</comment>
<evidence type="ECO:0000256" key="5">
    <source>
        <dbReference type="ARBA" id="ARBA00022741"/>
    </source>
</evidence>
<comment type="caution">
    <text evidence="9">The sequence shown here is derived from an EMBL/GenBank/DDBJ whole genome shotgun (WGS) entry which is preliminary data.</text>
</comment>
<feature type="binding site" evidence="8">
    <location>
        <position position="102"/>
    </location>
    <ligand>
        <name>ATP</name>
        <dbReference type="ChEBI" id="CHEBI:30616"/>
    </ligand>
</feature>
<dbReference type="HAMAP" id="MF_00692">
    <property type="entry name" value="SelO"/>
    <property type="match status" value="1"/>
</dbReference>
<feature type="binding site" evidence="8">
    <location>
        <position position="199"/>
    </location>
    <ligand>
        <name>ATP</name>
        <dbReference type="ChEBI" id="CHEBI:30616"/>
    </ligand>
</feature>
<dbReference type="PANTHER" id="PTHR32057">
    <property type="entry name" value="PROTEIN ADENYLYLTRANSFERASE SELO, MITOCHONDRIAL"/>
    <property type="match status" value="1"/>
</dbReference>
<evidence type="ECO:0000313" key="10">
    <source>
        <dbReference type="Proteomes" id="UP001501302"/>
    </source>
</evidence>
<feature type="active site" description="Proton acceptor" evidence="8">
    <location>
        <position position="270"/>
    </location>
</feature>
<gene>
    <name evidence="8" type="primary">ydiU</name>
    <name evidence="8" type="synonym">selO</name>
    <name evidence="9" type="ORF">GCM10023314_10320</name>
</gene>
<feature type="binding site" evidence="8">
    <location>
        <position position="271"/>
    </location>
    <ligand>
        <name>Mg(2+)</name>
        <dbReference type="ChEBI" id="CHEBI:18420"/>
    </ligand>
</feature>
<comment type="catalytic activity">
    <reaction evidence="8">
        <text>L-tyrosyl-[protein] + ATP = O-(5'-adenylyl)-L-tyrosyl-[protein] + diphosphate</text>
        <dbReference type="Rhea" id="RHEA:54288"/>
        <dbReference type="Rhea" id="RHEA-COMP:10136"/>
        <dbReference type="Rhea" id="RHEA-COMP:13846"/>
        <dbReference type="ChEBI" id="CHEBI:30616"/>
        <dbReference type="ChEBI" id="CHEBI:33019"/>
        <dbReference type="ChEBI" id="CHEBI:46858"/>
        <dbReference type="ChEBI" id="CHEBI:83624"/>
        <dbReference type="EC" id="2.7.7.108"/>
    </reaction>
</comment>
<feature type="binding site" evidence="8">
    <location>
        <position position="135"/>
    </location>
    <ligand>
        <name>ATP</name>
        <dbReference type="ChEBI" id="CHEBI:30616"/>
    </ligand>
</feature>
<keyword evidence="4 8" id="KW-0479">Metal-binding</keyword>
<dbReference type="Proteomes" id="UP001501302">
    <property type="component" value="Unassembled WGS sequence"/>
</dbReference>
<dbReference type="EC" id="2.7.7.108" evidence="8"/>
<feature type="binding site" evidence="8">
    <location>
        <position position="100"/>
    </location>
    <ligand>
        <name>ATP</name>
        <dbReference type="ChEBI" id="CHEBI:30616"/>
    </ligand>
</feature>
<comment type="catalytic activity">
    <reaction evidence="8">
        <text>L-tyrosyl-[protein] + UTP = O-(5'-uridylyl)-L-tyrosyl-[protein] + diphosphate</text>
        <dbReference type="Rhea" id="RHEA:83887"/>
        <dbReference type="Rhea" id="RHEA-COMP:10136"/>
        <dbReference type="Rhea" id="RHEA-COMP:20238"/>
        <dbReference type="ChEBI" id="CHEBI:33019"/>
        <dbReference type="ChEBI" id="CHEBI:46398"/>
        <dbReference type="ChEBI" id="CHEBI:46858"/>
        <dbReference type="ChEBI" id="CHEBI:90602"/>
    </reaction>
</comment>
<comment type="catalytic activity">
    <reaction evidence="8">
        <text>L-histidyl-[protein] + UTP = N(tele)-(5'-uridylyl)-L-histidyl-[protein] + diphosphate</text>
        <dbReference type="Rhea" id="RHEA:83891"/>
        <dbReference type="Rhea" id="RHEA-COMP:9745"/>
        <dbReference type="Rhea" id="RHEA-COMP:20239"/>
        <dbReference type="ChEBI" id="CHEBI:29979"/>
        <dbReference type="ChEBI" id="CHEBI:33019"/>
        <dbReference type="ChEBI" id="CHEBI:46398"/>
        <dbReference type="ChEBI" id="CHEBI:233474"/>
    </reaction>
</comment>
<evidence type="ECO:0000256" key="3">
    <source>
        <dbReference type="ARBA" id="ARBA00022695"/>
    </source>
</evidence>
<dbReference type="InterPro" id="IPR003846">
    <property type="entry name" value="SelO"/>
</dbReference>
<name>A0ABP9GDR7_9FLAO</name>
<feature type="binding site" evidence="8">
    <location>
        <position position="134"/>
    </location>
    <ligand>
        <name>ATP</name>
        <dbReference type="ChEBI" id="CHEBI:30616"/>
    </ligand>
</feature>
<feature type="binding site" evidence="8">
    <location>
        <position position="122"/>
    </location>
    <ligand>
        <name>ATP</name>
        <dbReference type="ChEBI" id="CHEBI:30616"/>
    </ligand>
</feature>
<dbReference type="EMBL" id="BAABJJ010000012">
    <property type="protein sequence ID" value="GAA4939550.1"/>
    <property type="molecule type" value="Genomic_DNA"/>
</dbReference>
<feature type="binding site" evidence="8">
    <location>
        <position position="103"/>
    </location>
    <ligand>
        <name>ATP</name>
        <dbReference type="ChEBI" id="CHEBI:30616"/>
    </ligand>
</feature>
<evidence type="ECO:0000256" key="1">
    <source>
        <dbReference type="ARBA" id="ARBA00009747"/>
    </source>
</evidence>
<reference evidence="10" key="1">
    <citation type="journal article" date="2019" name="Int. J. Syst. Evol. Microbiol.">
        <title>The Global Catalogue of Microorganisms (GCM) 10K type strain sequencing project: providing services to taxonomists for standard genome sequencing and annotation.</title>
        <authorList>
            <consortium name="The Broad Institute Genomics Platform"/>
            <consortium name="The Broad Institute Genome Sequencing Center for Infectious Disease"/>
            <person name="Wu L."/>
            <person name="Ma J."/>
        </authorList>
    </citation>
    <scope>NUCLEOTIDE SEQUENCE [LARGE SCALE GENOMIC DNA]</scope>
    <source>
        <strain evidence="10">JCM 18285</strain>
    </source>
</reference>
<proteinExistence type="inferred from homology"/>
<organism evidence="9 10">
    <name type="scientific">Algibacter agarivorans</name>
    <dbReference type="NCBI Taxonomy" id="1109741"/>
    <lineage>
        <taxon>Bacteria</taxon>
        <taxon>Pseudomonadati</taxon>
        <taxon>Bacteroidota</taxon>
        <taxon>Flavobacteriia</taxon>
        <taxon>Flavobacteriales</taxon>
        <taxon>Flavobacteriaceae</taxon>
        <taxon>Algibacter</taxon>
    </lineage>
</organism>
<dbReference type="PANTHER" id="PTHR32057:SF14">
    <property type="entry name" value="PROTEIN ADENYLYLTRANSFERASE SELO, MITOCHONDRIAL"/>
    <property type="match status" value="1"/>
</dbReference>
<keyword evidence="3 8" id="KW-0548">Nucleotidyltransferase</keyword>
<dbReference type="NCBIfam" id="NF000658">
    <property type="entry name" value="PRK00029.1"/>
    <property type="match status" value="1"/>
</dbReference>
<comment type="similarity">
    <text evidence="1 8">Belongs to the SELO family.</text>
</comment>
<evidence type="ECO:0000313" key="9">
    <source>
        <dbReference type="EMBL" id="GAA4939550.1"/>
    </source>
</evidence>
<protein>
    <recommendedName>
        <fullName evidence="8">Protein nucleotidyltransferase YdiU</fullName>
        <ecNumber evidence="8">2.7.7.-</ecNumber>
    </recommendedName>
    <alternativeName>
        <fullName evidence="8">Protein adenylyltransferase YdiU</fullName>
        <ecNumber evidence="8">2.7.7.108</ecNumber>
    </alternativeName>
    <alternativeName>
        <fullName evidence="8">Protein uridylyltransferase YdiU</fullName>
        <ecNumber evidence="8">2.7.7.-</ecNumber>
    </alternativeName>
</protein>
<dbReference type="Pfam" id="PF02696">
    <property type="entry name" value="SelO"/>
    <property type="match status" value="1"/>
</dbReference>
<feature type="binding site" evidence="8">
    <location>
        <position position="192"/>
    </location>
    <ligand>
        <name>ATP</name>
        <dbReference type="ChEBI" id="CHEBI:30616"/>
    </ligand>
</feature>
<feature type="binding site" evidence="8">
    <location>
        <position position="280"/>
    </location>
    <ligand>
        <name>Mg(2+)</name>
        <dbReference type="ChEBI" id="CHEBI:18420"/>
    </ligand>
</feature>
<evidence type="ECO:0000256" key="4">
    <source>
        <dbReference type="ARBA" id="ARBA00022723"/>
    </source>
</evidence>
<comment type="function">
    <text evidence="8">Nucleotidyltransferase involved in the post-translational modification of proteins. It can catalyze the addition of adenosine monophosphate (AMP) or uridine monophosphate (UMP) to a protein, resulting in modifications known as AMPylation and UMPylation.</text>
</comment>
<dbReference type="EC" id="2.7.7.-" evidence="8"/>
<keyword evidence="2 8" id="KW-0808">Transferase</keyword>
<keyword evidence="5 8" id="KW-0547">Nucleotide-binding</keyword>
<keyword evidence="7 8" id="KW-0460">Magnesium</keyword>
<dbReference type="RefSeq" id="WP_345190603.1">
    <property type="nucleotide sequence ID" value="NZ_BAABJJ010000012.1"/>
</dbReference>
<evidence type="ECO:0000256" key="2">
    <source>
        <dbReference type="ARBA" id="ARBA00022679"/>
    </source>
</evidence>
<comment type="catalytic activity">
    <reaction evidence="8">
        <text>L-seryl-[protein] + ATP = 3-O-(5'-adenylyl)-L-seryl-[protein] + diphosphate</text>
        <dbReference type="Rhea" id="RHEA:58120"/>
        <dbReference type="Rhea" id="RHEA-COMP:9863"/>
        <dbReference type="Rhea" id="RHEA-COMP:15073"/>
        <dbReference type="ChEBI" id="CHEBI:29999"/>
        <dbReference type="ChEBI" id="CHEBI:30616"/>
        <dbReference type="ChEBI" id="CHEBI:33019"/>
        <dbReference type="ChEBI" id="CHEBI:142516"/>
        <dbReference type="EC" id="2.7.7.108"/>
    </reaction>
</comment>
<evidence type="ECO:0000256" key="6">
    <source>
        <dbReference type="ARBA" id="ARBA00022840"/>
    </source>
</evidence>
<sequence length="521" mass="59560">MKLNIKDKFNVALPADPSLENTRRQVKNSCFSYVTPKKTANPELLHVSPEMLQNLGLTEADSKSETFLKVFTGNQVLPNTKPYAMCYGGHQFGNWAGQLGDGRAINLFEVEHNSQPWILQLKGAGETPYSRTADGLAVLRSSIREYLCSEAMYHLGVPTTRALSLALSGNKVLRDVLYNGNSAYEKGAVVARVSPSFLRFGSYQIFAARQDNETLKTLVDFTIKQHFSHLGNIITPETYLEFFKEVSELTLDMIVHWQRVGFVHGVMNTDNMSILGLTIDYGPYGWLEGFDYGWTPNTTDKQHKRYRYGNQPNIGLWNLMQLANALYPLIEDVPALEGVLEAYKTNFDIASLSMMRSKLGLRTEVDGDKFLVQDLEEQLHVTETDMTIFFRNLSDFKKDEPFNGLKAVEDSFYMPKEVSGAIEEKWNDWFQRYATRLEQEPFSDEERKEKMNTVNPKYVLRNYMAQLAIDAADKGNYKLIDELFLLLKQPYSEQSEHQKWFSKRPEWARNKVGCSMLSCSS</sequence>
<accession>A0ABP9GDR7</accession>
<evidence type="ECO:0000256" key="7">
    <source>
        <dbReference type="ARBA" id="ARBA00022842"/>
    </source>
</evidence>
<comment type="cofactor">
    <cofactor evidence="8">
        <name>Mg(2+)</name>
        <dbReference type="ChEBI" id="CHEBI:18420"/>
    </cofactor>
    <cofactor evidence="8">
        <name>Mn(2+)</name>
        <dbReference type="ChEBI" id="CHEBI:29035"/>
    </cofactor>
</comment>
<keyword evidence="6 8" id="KW-0067">ATP-binding</keyword>
<evidence type="ECO:0000256" key="8">
    <source>
        <dbReference type="HAMAP-Rule" id="MF_00692"/>
    </source>
</evidence>
<comment type="catalytic activity">
    <reaction evidence="8">
        <text>L-threonyl-[protein] + ATP = 3-O-(5'-adenylyl)-L-threonyl-[protein] + diphosphate</text>
        <dbReference type="Rhea" id="RHEA:54292"/>
        <dbReference type="Rhea" id="RHEA-COMP:11060"/>
        <dbReference type="Rhea" id="RHEA-COMP:13847"/>
        <dbReference type="ChEBI" id="CHEBI:30013"/>
        <dbReference type="ChEBI" id="CHEBI:30616"/>
        <dbReference type="ChEBI" id="CHEBI:33019"/>
        <dbReference type="ChEBI" id="CHEBI:138113"/>
        <dbReference type="EC" id="2.7.7.108"/>
    </reaction>
</comment>
<keyword evidence="8" id="KW-0464">Manganese</keyword>
<feature type="binding site" evidence="8">
    <location>
        <position position="280"/>
    </location>
    <ligand>
        <name>ATP</name>
        <dbReference type="ChEBI" id="CHEBI:30616"/>
    </ligand>
</feature>
<keyword evidence="10" id="KW-1185">Reference proteome</keyword>